<keyword evidence="1" id="KW-0812">Transmembrane</keyword>
<dbReference type="GeneID" id="55813788"/>
<dbReference type="KEGG" id="vg:55813788"/>
<dbReference type="EMBL" id="MN234178">
    <property type="protein sequence ID" value="QFG09569.1"/>
    <property type="molecule type" value="Genomic_DNA"/>
</dbReference>
<keyword evidence="3" id="KW-1185">Reference proteome</keyword>
<dbReference type="RefSeq" id="YP_009884428.1">
    <property type="nucleotide sequence ID" value="NC_049470.1"/>
</dbReference>
<keyword evidence="1" id="KW-0472">Membrane</keyword>
<organism evidence="2 3">
    <name type="scientific">Arthrobacter phage TripleJ</name>
    <dbReference type="NCBI Taxonomy" id="2599838"/>
    <lineage>
        <taxon>Viruses</taxon>
        <taxon>Duplodnaviria</taxon>
        <taxon>Heunggongvirae</taxon>
        <taxon>Uroviricota</taxon>
        <taxon>Caudoviricetes</taxon>
        <taxon>Triplejayvirus</taxon>
        <taxon>Triplejayvirus tripleJ</taxon>
    </lineage>
</organism>
<accession>A0A5J6TIL2</accession>
<evidence type="ECO:0000313" key="2">
    <source>
        <dbReference type="EMBL" id="QFG09569.1"/>
    </source>
</evidence>
<dbReference type="Proteomes" id="UP000325735">
    <property type="component" value="Segment"/>
</dbReference>
<evidence type="ECO:0000256" key="1">
    <source>
        <dbReference type="SAM" id="Phobius"/>
    </source>
</evidence>
<keyword evidence="1" id="KW-1133">Transmembrane helix</keyword>
<feature type="transmembrane region" description="Helical" evidence="1">
    <location>
        <begin position="21"/>
        <end position="39"/>
    </location>
</feature>
<reference evidence="2 3" key="1">
    <citation type="submission" date="2019-07" db="EMBL/GenBank/DDBJ databases">
        <authorList>
            <person name="Stoner T.H."/>
            <person name="Garlena R.A."/>
            <person name="Russell D.A."/>
            <person name="Pope W.H."/>
            <person name="Jacobs-Sera D."/>
            <person name="Hatfull G.F."/>
        </authorList>
    </citation>
    <scope>NUCLEOTIDE SEQUENCE [LARGE SCALE GENOMIC DNA]</scope>
</reference>
<evidence type="ECO:0000313" key="3">
    <source>
        <dbReference type="Proteomes" id="UP000325735"/>
    </source>
</evidence>
<protein>
    <submittedName>
        <fullName evidence="2">Membrane protein</fullName>
    </submittedName>
</protein>
<gene>
    <name evidence="2" type="primary">25</name>
    <name evidence="2" type="ORF">PBI_TRIPLEJ_25</name>
</gene>
<name>A0A5J6TIL2_9CAUD</name>
<proteinExistence type="predicted"/>
<sequence>MADHAATISKYADALNRAWRTLYTGFILDALVLIGGGLTSLLTDTEITSRAFWIGFGILVGKSLLTSLGSYLLRLKFTPKPAATAAAVGLNSTAK</sequence>
<feature type="transmembrane region" description="Helical" evidence="1">
    <location>
        <begin position="51"/>
        <end position="73"/>
    </location>
</feature>